<evidence type="ECO:0000313" key="3">
    <source>
        <dbReference type="Proteomes" id="UP000737555"/>
    </source>
</evidence>
<dbReference type="InterPro" id="IPR036390">
    <property type="entry name" value="WH_DNA-bd_sf"/>
</dbReference>
<dbReference type="PANTHER" id="PTHR40705:SF2">
    <property type="entry name" value="DUF1743 DOMAIN-CONTAINING PROTEIN"/>
    <property type="match status" value="1"/>
</dbReference>
<dbReference type="AlphaFoldDB" id="A0A8T7HCF1"/>
<dbReference type="EMBL" id="JABMJE010000045">
    <property type="protein sequence ID" value="NQS77968.1"/>
    <property type="molecule type" value="Genomic_DNA"/>
</dbReference>
<dbReference type="Gene3D" id="3.30.70.2200">
    <property type="match status" value="1"/>
</dbReference>
<dbReference type="Proteomes" id="UP000737555">
    <property type="component" value="Unassembled WGS sequence"/>
</dbReference>
<gene>
    <name evidence="2" type="ORF">HQQ74_04555</name>
</gene>
<dbReference type="Gene3D" id="1.10.10.10">
    <property type="entry name" value="Winged helix-like DNA-binding domain superfamily/Winged helix DNA-binding domain"/>
    <property type="match status" value="1"/>
</dbReference>
<sequence length="375" mass="40405">MSRVLERRKQYLRLMRQVTLEAGYFTVTDIAEATDTPRSTVQDWVNRLIEEGCVVLTEEQRGRHPARYAASSAMPESACRRVFTTIDGDQVEIYHECMSGGCAAFCEFHHARAGGALRSVHRDGTLLRERAFLGRRDVAVGLDPAPAVGIAGVLHEDGYIHQHIRCIGGPAYSLTDMLSLAEGVCGVTVHREGAVVEGEVITQALAYVAIGIDDTDTGTEGATFALALALLQHLANLEGVMPIGHRVAMLNPRLENPTAGNSCSYIELAVEPGQVPRVEEAAVRFVADEAASPEWGVAVRQGFRVPRDLRAYGRSVRESVVTRDAADATAERFGARLYGGRGAIGALAAVALVGLPHDVLLDPKRDVCIGWEPAG</sequence>
<dbReference type="InterPro" id="IPR036388">
    <property type="entry name" value="WH-like_DNA-bd_sf"/>
</dbReference>
<reference evidence="2" key="1">
    <citation type="submission" date="2020-05" db="EMBL/GenBank/DDBJ databases">
        <title>The first insight into the ecology of ammonia-tolerant syntrophic propionate oxidizing bacteria.</title>
        <authorList>
            <person name="Singh A."/>
            <person name="Schnurer A."/>
            <person name="Westerholm M."/>
        </authorList>
    </citation>
    <scope>NUCLEOTIDE SEQUENCE</scope>
    <source>
        <strain evidence="2">MAG54</strain>
    </source>
</reference>
<organism evidence="2 3">
    <name type="scientific">Methanoculleus bourgensis</name>
    <dbReference type="NCBI Taxonomy" id="83986"/>
    <lineage>
        <taxon>Archaea</taxon>
        <taxon>Methanobacteriati</taxon>
        <taxon>Methanobacteriota</taxon>
        <taxon>Stenosarchaea group</taxon>
        <taxon>Methanomicrobia</taxon>
        <taxon>Methanomicrobiales</taxon>
        <taxon>Methanomicrobiaceae</taxon>
        <taxon>Methanoculleus</taxon>
    </lineage>
</organism>
<name>A0A8T7HCF1_9EURY</name>
<dbReference type="SUPFAM" id="SSF46785">
    <property type="entry name" value="Winged helix' DNA-binding domain"/>
    <property type="match status" value="1"/>
</dbReference>
<evidence type="ECO:0000259" key="1">
    <source>
        <dbReference type="Pfam" id="PF01978"/>
    </source>
</evidence>
<evidence type="ECO:0000313" key="2">
    <source>
        <dbReference type="EMBL" id="NQS77968.1"/>
    </source>
</evidence>
<feature type="domain" description="Transcription regulator TrmB N-terminal" evidence="1">
    <location>
        <begin position="20"/>
        <end position="71"/>
    </location>
</feature>
<accession>A0A8T7HCF1</accession>
<comment type="caution">
    <text evidence="2">The sequence shown here is derived from an EMBL/GenBank/DDBJ whole genome shotgun (WGS) entry which is preliminary data.</text>
</comment>
<dbReference type="InterPro" id="IPR002831">
    <property type="entry name" value="Tscrpt_reg_TrmB_N"/>
</dbReference>
<dbReference type="Pfam" id="PF01978">
    <property type="entry name" value="TrmB"/>
    <property type="match status" value="1"/>
</dbReference>
<protein>
    <submittedName>
        <fullName evidence="2">Sugar-specific transcriptional regulator TrmB</fullName>
    </submittedName>
</protein>
<proteinExistence type="predicted"/>
<dbReference type="PANTHER" id="PTHR40705">
    <property type="entry name" value="TRNA(ILE2) 2-AGMATINYLCYTIDINE SYNTHETASE TIAS"/>
    <property type="match status" value="1"/>
</dbReference>